<dbReference type="InterPro" id="IPR003423">
    <property type="entry name" value="OMP_efflux"/>
</dbReference>
<dbReference type="NCBIfam" id="TIGR01845">
    <property type="entry name" value="outer_NodT"/>
    <property type="match status" value="1"/>
</dbReference>
<evidence type="ECO:0000313" key="4">
    <source>
        <dbReference type="Proteomes" id="UP000825483"/>
    </source>
</evidence>
<dbReference type="InterPro" id="IPR010131">
    <property type="entry name" value="MdtP/NodT-like"/>
</dbReference>
<dbReference type="Gene3D" id="2.20.200.10">
    <property type="entry name" value="Outer membrane efflux proteins (OEP)"/>
    <property type="match status" value="1"/>
</dbReference>
<dbReference type="SUPFAM" id="SSF56954">
    <property type="entry name" value="Outer membrane efflux proteins (OEP)"/>
    <property type="match status" value="1"/>
</dbReference>
<evidence type="ECO:0000313" key="3">
    <source>
        <dbReference type="EMBL" id="GJG59191.1"/>
    </source>
</evidence>
<comment type="similarity">
    <text evidence="1 2">Belongs to the outer membrane factor (OMF) (TC 1.B.17) family.</text>
</comment>
<name>A0A9R1CAT2_9BACT</name>
<dbReference type="PANTHER" id="PTHR30203:SF33">
    <property type="entry name" value="BLR4455 PROTEIN"/>
    <property type="match status" value="1"/>
</dbReference>
<reference evidence="3" key="1">
    <citation type="journal article" date="2022" name="Int. J. Syst. Evol. Microbiol.">
        <title>Prevotella lacticifex sp. nov., isolated from the rumen of cows.</title>
        <authorList>
            <person name="Shinkai T."/>
            <person name="Ikeyama N."/>
            <person name="Kumagai M."/>
            <person name="Ohmori H."/>
            <person name="Sakamoto M."/>
            <person name="Ohkuma M."/>
            <person name="Mitsumori M."/>
        </authorList>
    </citation>
    <scope>NUCLEOTIDE SEQUENCE</scope>
    <source>
        <strain evidence="3">R5076</strain>
    </source>
</reference>
<keyword evidence="2" id="KW-0812">Transmembrane</keyword>
<keyword evidence="2" id="KW-1134">Transmembrane beta strand</keyword>
<dbReference type="Pfam" id="PF02321">
    <property type="entry name" value="OEP"/>
    <property type="match status" value="2"/>
</dbReference>
<dbReference type="PANTHER" id="PTHR30203">
    <property type="entry name" value="OUTER MEMBRANE CATION EFFLUX PROTEIN"/>
    <property type="match status" value="1"/>
</dbReference>
<accession>A0A9R1CAT2</accession>
<dbReference type="RefSeq" id="WP_223925782.1">
    <property type="nucleotide sequence ID" value="NZ_BPTU01000001.1"/>
</dbReference>
<dbReference type="AlphaFoldDB" id="A0A9R1CAT2"/>
<keyword evidence="4" id="KW-1185">Reference proteome</keyword>
<dbReference type="PROSITE" id="PS51257">
    <property type="entry name" value="PROKAR_LIPOPROTEIN"/>
    <property type="match status" value="1"/>
</dbReference>
<evidence type="ECO:0000256" key="1">
    <source>
        <dbReference type="ARBA" id="ARBA00007613"/>
    </source>
</evidence>
<sequence>MKKNSIIIALAVLTLSSCGSVKKWSDSLYGKYERPDSIVTEGIVRDPVNDNATLEGNGDFGNLPWKEVFTDPQLQALIEKALNNNNNLLNAVLNVDMAEAQLKSAKLSFLPTVAISPQGTLTHFGTHSETSKAYTLPVVASWNVDLWGNIKAQKRAAQAALLQSQDYQTAVKTQLICNVANLYYTLLSLDRQMEIVENMQDLTKDTWNMMKLQMEYGSARATSVQSAEAAYYSVLTQSNTLKQSIRETENSLSLLIGEPAQAIARGKLDNQTLPTNFSGGVGASILSNRPDVHANEMALASCFYGIESARSRFYPSLTITGTGGWSNSNGLVNPGKLLLSAVGSLVQPIFQQGKLKAGLRVAKDQYQQALNTWQQSVLAAGSEVSNALVAYNTADANDKLERKQIEVLKKNVEQTQMLYKQSSSTYLEVITAEQNLLNAQISQVQDQFAKMQSVVNLYYALGGGRN</sequence>
<evidence type="ECO:0000256" key="2">
    <source>
        <dbReference type="RuleBase" id="RU362097"/>
    </source>
</evidence>
<dbReference type="GeneID" id="72466772"/>
<comment type="caution">
    <text evidence="3">The sequence shown here is derived from an EMBL/GenBank/DDBJ whole genome shotgun (WGS) entry which is preliminary data.</text>
</comment>
<gene>
    <name evidence="3" type="ORF">PRLR5076_20420</name>
</gene>
<dbReference type="Proteomes" id="UP000825483">
    <property type="component" value="Unassembled WGS sequence"/>
</dbReference>
<dbReference type="EMBL" id="BPUB01000002">
    <property type="protein sequence ID" value="GJG59191.1"/>
    <property type="molecule type" value="Genomic_DNA"/>
</dbReference>
<keyword evidence="2" id="KW-0472">Membrane</keyword>
<keyword evidence="2" id="KW-0564">Palmitate</keyword>
<protein>
    <submittedName>
        <fullName evidence="3">Multidrug transporter</fullName>
    </submittedName>
</protein>
<proteinExistence type="inferred from homology"/>
<dbReference type="GO" id="GO:0005886">
    <property type="term" value="C:plasma membrane"/>
    <property type="evidence" value="ECO:0007669"/>
    <property type="project" value="UniProtKB-SubCell"/>
</dbReference>
<keyword evidence="2" id="KW-0449">Lipoprotein</keyword>
<organism evidence="3 4">
    <name type="scientific">Prevotella lacticifex</name>
    <dbReference type="NCBI Taxonomy" id="2854755"/>
    <lineage>
        <taxon>Bacteria</taxon>
        <taxon>Pseudomonadati</taxon>
        <taxon>Bacteroidota</taxon>
        <taxon>Bacteroidia</taxon>
        <taxon>Bacteroidales</taxon>
        <taxon>Prevotellaceae</taxon>
        <taxon>Prevotella</taxon>
    </lineage>
</organism>
<dbReference type="Gene3D" id="1.20.1600.10">
    <property type="entry name" value="Outer membrane efflux proteins (OEP)"/>
    <property type="match status" value="1"/>
</dbReference>
<dbReference type="GO" id="GO:0015562">
    <property type="term" value="F:efflux transmembrane transporter activity"/>
    <property type="evidence" value="ECO:0007669"/>
    <property type="project" value="InterPro"/>
</dbReference>
<comment type="subcellular location">
    <subcellularLocation>
        <location evidence="2">Cell membrane</location>
        <topology evidence="2">Lipid-anchor</topology>
    </subcellularLocation>
</comment>